<keyword evidence="4" id="KW-1003">Cell membrane</keyword>
<dbReference type="InterPro" id="IPR036890">
    <property type="entry name" value="HATPase_C_sf"/>
</dbReference>
<evidence type="ECO:0000256" key="7">
    <source>
        <dbReference type="ARBA" id="ARBA00022679"/>
    </source>
</evidence>
<evidence type="ECO:0000256" key="14">
    <source>
        <dbReference type="ARBA" id="ARBA00023136"/>
    </source>
</evidence>
<dbReference type="InterPro" id="IPR003661">
    <property type="entry name" value="HisK_dim/P_dom"/>
</dbReference>
<gene>
    <name evidence="18" type="ORF">NOG11_12125</name>
</gene>
<dbReference type="Gene3D" id="1.10.287.130">
    <property type="match status" value="1"/>
</dbReference>
<dbReference type="PRINTS" id="PR00344">
    <property type="entry name" value="BCTRLSENSOR"/>
</dbReference>
<dbReference type="PROSITE" id="PS50885">
    <property type="entry name" value="HAMP"/>
    <property type="match status" value="1"/>
</dbReference>
<dbReference type="PROSITE" id="PS50109">
    <property type="entry name" value="HIS_KIN"/>
    <property type="match status" value="1"/>
</dbReference>
<dbReference type="Pfam" id="PF00672">
    <property type="entry name" value="HAMP"/>
    <property type="match status" value="1"/>
</dbReference>
<organism evidence="18 19">
    <name type="scientific">Parvularcula maris</name>
    <dbReference type="NCBI Taxonomy" id="2965077"/>
    <lineage>
        <taxon>Bacteria</taxon>
        <taxon>Pseudomonadati</taxon>
        <taxon>Pseudomonadota</taxon>
        <taxon>Alphaproteobacteria</taxon>
        <taxon>Parvularculales</taxon>
        <taxon>Parvularculaceae</taxon>
        <taxon>Parvularcula</taxon>
    </lineage>
</organism>
<evidence type="ECO:0000256" key="2">
    <source>
        <dbReference type="ARBA" id="ARBA00004429"/>
    </source>
</evidence>
<feature type="transmembrane region" description="Helical" evidence="15">
    <location>
        <begin position="12"/>
        <end position="34"/>
    </location>
</feature>
<evidence type="ECO:0000256" key="12">
    <source>
        <dbReference type="ARBA" id="ARBA00022989"/>
    </source>
</evidence>
<keyword evidence="6" id="KW-0597">Phosphoprotein</keyword>
<dbReference type="GO" id="GO:0000155">
    <property type="term" value="F:phosphorelay sensor kinase activity"/>
    <property type="evidence" value="ECO:0007669"/>
    <property type="project" value="InterPro"/>
</dbReference>
<dbReference type="AlphaFoldDB" id="A0A9X2LAX0"/>
<dbReference type="Pfam" id="PF02518">
    <property type="entry name" value="HATPase_c"/>
    <property type="match status" value="1"/>
</dbReference>
<evidence type="ECO:0000313" key="18">
    <source>
        <dbReference type="EMBL" id="MCQ8186129.1"/>
    </source>
</evidence>
<dbReference type="SUPFAM" id="SSF55874">
    <property type="entry name" value="ATPase domain of HSP90 chaperone/DNA topoisomerase II/histidine kinase"/>
    <property type="match status" value="1"/>
</dbReference>
<comment type="caution">
    <text evidence="18">The sequence shown here is derived from an EMBL/GenBank/DDBJ whole genome shotgun (WGS) entry which is preliminary data.</text>
</comment>
<sequence>MFRSIAPKSLWGRTVLIVVIPIFLMQSVMTFVFFDRHWDRVTGALTRQTASEVAHVLELWTNPPLGLTRQSVEERARRDLQLYMRYAPGETIPDKDKLSFFSPPNKTLEKELSRAIEEPVWINTRGYRDEVEIRVQLEDGFLVFVTPRSQVSAQNGHLFVLWLIGTTGLLGYVAVVFMRNQVRSITRLAAAAEAFGKGEDMPDFRPAGAREVRQAGRAFLAMRARIRRYLHQRTEMLAGVSHDLRTPLTRMKLQLAMLPENEDREALTGDVAEMEQMLGAYLDFVRDSQEVDRELVDVKQLAAELAEEFARMDQRFDRRITPDLLVPASPLGLKRALSNLLSNGFRYAGKVYLYAERKDGMVEFAVEDDGPGIPEADRSRALQPFERLDPARSTAGTGLGLAIVQDIVRQHGGRLSLGTSEKHGGLRAQIRLPG</sequence>
<dbReference type="InterPro" id="IPR050980">
    <property type="entry name" value="2C_sensor_his_kinase"/>
</dbReference>
<proteinExistence type="predicted"/>
<dbReference type="InterPro" id="IPR003594">
    <property type="entry name" value="HATPase_dom"/>
</dbReference>
<evidence type="ECO:0000256" key="11">
    <source>
        <dbReference type="ARBA" id="ARBA00022840"/>
    </source>
</evidence>
<keyword evidence="9" id="KW-0547">Nucleotide-binding</keyword>
<keyword evidence="13" id="KW-0902">Two-component regulatory system</keyword>
<comment type="catalytic activity">
    <reaction evidence="1">
        <text>ATP + protein L-histidine = ADP + protein N-phospho-L-histidine.</text>
        <dbReference type="EC" id="2.7.13.3"/>
    </reaction>
</comment>
<dbReference type="SUPFAM" id="SSF47384">
    <property type="entry name" value="Homodimeric domain of signal transducing histidine kinase"/>
    <property type="match status" value="1"/>
</dbReference>
<dbReference type="SMART" id="SM00388">
    <property type="entry name" value="HisKA"/>
    <property type="match status" value="1"/>
</dbReference>
<dbReference type="RefSeq" id="WP_256620025.1">
    <property type="nucleotide sequence ID" value="NZ_JANIBC010000013.1"/>
</dbReference>
<dbReference type="Gene3D" id="3.30.565.10">
    <property type="entry name" value="Histidine kinase-like ATPase, C-terminal domain"/>
    <property type="match status" value="1"/>
</dbReference>
<name>A0A9X2LAX0_9PROT</name>
<dbReference type="EMBL" id="JANIBC010000013">
    <property type="protein sequence ID" value="MCQ8186129.1"/>
    <property type="molecule type" value="Genomic_DNA"/>
</dbReference>
<feature type="domain" description="HAMP" evidence="17">
    <location>
        <begin position="179"/>
        <end position="231"/>
    </location>
</feature>
<dbReference type="CDD" id="cd00082">
    <property type="entry name" value="HisKA"/>
    <property type="match status" value="1"/>
</dbReference>
<keyword evidence="19" id="KW-1185">Reference proteome</keyword>
<protein>
    <recommendedName>
        <fullName evidence="3">histidine kinase</fullName>
        <ecNumber evidence="3">2.7.13.3</ecNumber>
    </recommendedName>
</protein>
<evidence type="ECO:0000256" key="3">
    <source>
        <dbReference type="ARBA" id="ARBA00012438"/>
    </source>
</evidence>
<feature type="transmembrane region" description="Helical" evidence="15">
    <location>
        <begin position="159"/>
        <end position="178"/>
    </location>
</feature>
<evidence type="ECO:0000256" key="5">
    <source>
        <dbReference type="ARBA" id="ARBA00022519"/>
    </source>
</evidence>
<evidence type="ECO:0000256" key="15">
    <source>
        <dbReference type="SAM" id="Phobius"/>
    </source>
</evidence>
<evidence type="ECO:0000259" key="16">
    <source>
        <dbReference type="PROSITE" id="PS50109"/>
    </source>
</evidence>
<evidence type="ECO:0000256" key="8">
    <source>
        <dbReference type="ARBA" id="ARBA00022692"/>
    </source>
</evidence>
<evidence type="ECO:0000256" key="13">
    <source>
        <dbReference type="ARBA" id="ARBA00023012"/>
    </source>
</evidence>
<keyword evidence="8 15" id="KW-0812">Transmembrane</keyword>
<dbReference type="CDD" id="cd00075">
    <property type="entry name" value="HATPase"/>
    <property type="match status" value="1"/>
</dbReference>
<dbReference type="InterPro" id="IPR036097">
    <property type="entry name" value="HisK_dim/P_sf"/>
</dbReference>
<accession>A0A9X2LAX0</accession>
<keyword evidence="10" id="KW-0418">Kinase</keyword>
<dbReference type="GO" id="GO:0005524">
    <property type="term" value="F:ATP binding"/>
    <property type="evidence" value="ECO:0007669"/>
    <property type="project" value="UniProtKB-KW"/>
</dbReference>
<keyword evidence="5" id="KW-0997">Cell inner membrane</keyword>
<feature type="domain" description="Histidine kinase" evidence="16">
    <location>
        <begin position="239"/>
        <end position="434"/>
    </location>
</feature>
<keyword evidence="12 15" id="KW-1133">Transmembrane helix</keyword>
<evidence type="ECO:0000256" key="6">
    <source>
        <dbReference type="ARBA" id="ARBA00022553"/>
    </source>
</evidence>
<dbReference type="InterPro" id="IPR003660">
    <property type="entry name" value="HAMP_dom"/>
</dbReference>
<dbReference type="InterPro" id="IPR004358">
    <property type="entry name" value="Sig_transdc_His_kin-like_C"/>
</dbReference>
<keyword evidence="14 15" id="KW-0472">Membrane</keyword>
<evidence type="ECO:0000256" key="10">
    <source>
        <dbReference type="ARBA" id="ARBA00022777"/>
    </source>
</evidence>
<dbReference type="GO" id="GO:0005886">
    <property type="term" value="C:plasma membrane"/>
    <property type="evidence" value="ECO:0007669"/>
    <property type="project" value="UniProtKB-SubCell"/>
</dbReference>
<dbReference type="PANTHER" id="PTHR44936">
    <property type="entry name" value="SENSOR PROTEIN CREC"/>
    <property type="match status" value="1"/>
</dbReference>
<dbReference type="Pfam" id="PF00512">
    <property type="entry name" value="HisKA"/>
    <property type="match status" value="1"/>
</dbReference>
<dbReference type="SMART" id="SM00387">
    <property type="entry name" value="HATPase_c"/>
    <property type="match status" value="1"/>
</dbReference>
<evidence type="ECO:0000259" key="17">
    <source>
        <dbReference type="PROSITE" id="PS50885"/>
    </source>
</evidence>
<evidence type="ECO:0000256" key="1">
    <source>
        <dbReference type="ARBA" id="ARBA00000085"/>
    </source>
</evidence>
<dbReference type="PANTHER" id="PTHR44936:SF5">
    <property type="entry name" value="SENSOR HISTIDINE KINASE ENVZ"/>
    <property type="match status" value="1"/>
</dbReference>
<comment type="subcellular location">
    <subcellularLocation>
        <location evidence="2">Cell inner membrane</location>
        <topology evidence="2">Multi-pass membrane protein</topology>
    </subcellularLocation>
</comment>
<dbReference type="Proteomes" id="UP001142610">
    <property type="component" value="Unassembled WGS sequence"/>
</dbReference>
<reference evidence="18" key="1">
    <citation type="submission" date="2022-07" db="EMBL/GenBank/DDBJ databases">
        <title>Parvularcula maris sp. nov., an algicidal bacterium isolated from seawater.</title>
        <authorList>
            <person name="Li F."/>
        </authorList>
    </citation>
    <scope>NUCLEOTIDE SEQUENCE</scope>
    <source>
        <strain evidence="18">BGMRC 0090</strain>
    </source>
</reference>
<evidence type="ECO:0000313" key="19">
    <source>
        <dbReference type="Proteomes" id="UP001142610"/>
    </source>
</evidence>
<dbReference type="InterPro" id="IPR005467">
    <property type="entry name" value="His_kinase_dom"/>
</dbReference>
<dbReference type="EC" id="2.7.13.3" evidence="3"/>
<evidence type="ECO:0000256" key="4">
    <source>
        <dbReference type="ARBA" id="ARBA00022475"/>
    </source>
</evidence>
<keyword evidence="7" id="KW-0808">Transferase</keyword>
<keyword evidence="11 18" id="KW-0067">ATP-binding</keyword>
<evidence type="ECO:0000256" key="9">
    <source>
        <dbReference type="ARBA" id="ARBA00022741"/>
    </source>
</evidence>